<gene>
    <name evidence="2" type="ORF">M408DRAFT_111265</name>
</gene>
<reference evidence="3" key="2">
    <citation type="submission" date="2015-01" db="EMBL/GenBank/DDBJ databases">
        <title>Evolutionary Origins and Diversification of the Mycorrhizal Mutualists.</title>
        <authorList>
            <consortium name="DOE Joint Genome Institute"/>
            <consortium name="Mycorrhizal Genomics Consortium"/>
            <person name="Kohler A."/>
            <person name="Kuo A."/>
            <person name="Nagy L.G."/>
            <person name="Floudas D."/>
            <person name="Copeland A."/>
            <person name="Barry K.W."/>
            <person name="Cichocki N."/>
            <person name="Veneault-Fourrey C."/>
            <person name="LaButti K."/>
            <person name="Lindquist E.A."/>
            <person name="Lipzen A."/>
            <person name="Lundell T."/>
            <person name="Morin E."/>
            <person name="Murat C."/>
            <person name="Riley R."/>
            <person name="Ohm R."/>
            <person name="Sun H."/>
            <person name="Tunlid A."/>
            <person name="Henrissat B."/>
            <person name="Grigoriev I.V."/>
            <person name="Hibbett D.S."/>
            <person name="Martin F."/>
        </authorList>
    </citation>
    <scope>NUCLEOTIDE SEQUENCE [LARGE SCALE GENOMIC DNA]</scope>
    <source>
        <strain evidence="3">MAFF 305830</strain>
    </source>
</reference>
<dbReference type="Proteomes" id="UP000054097">
    <property type="component" value="Unassembled WGS sequence"/>
</dbReference>
<evidence type="ECO:0000313" key="2">
    <source>
        <dbReference type="EMBL" id="KIM21100.1"/>
    </source>
</evidence>
<sequence>MPWIDIPQSVDGKMEGGVIYDDPDVHRSPNNDRHYPIMGGGADPTTPALPFPTHAHRRDISETTVVSADRQPRHRTRSSTERVAHTLWKGLQNVVTSPKLAQNAPENATPFSLLKRTPADMHFHPPISLPMGGGSPEDKPRGQQQPKPSLRSRLESITRLTQVEIQAQRRERVYSNGSKPPASGQPSRTVGSPPAFTYRPSKDTQNKSPMPRSPYYI</sequence>
<feature type="compositionally biased region" description="Basic and acidic residues" evidence="1">
    <location>
        <begin position="23"/>
        <end position="35"/>
    </location>
</feature>
<dbReference type="AlphaFoldDB" id="A0A0C3A927"/>
<evidence type="ECO:0000313" key="3">
    <source>
        <dbReference type="Proteomes" id="UP000054097"/>
    </source>
</evidence>
<protein>
    <submittedName>
        <fullName evidence="2">Uncharacterized protein</fullName>
    </submittedName>
</protein>
<dbReference type="EMBL" id="KN824393">
    <property type="protein sequence ID" value="KIM21100.1"/>
    <property type="molecule type" value="Genomic_DNA"/>
</dbReference>
<dbReference type="HOGENOM" id="CLU_1272941_0_0_1"/>
<keyword evidence="3" id="KW-1185">Reference proteome</keyword>
<feature type="region of interest" description="Disordered" evidence="1">
    <location>
        <begin position="1"/>
        <end position="81"/>
    </location>
</feature>
<name>A0A0C3A927_SERVB</name>
<organism evidence="2 3">
    <name type="scientific">Serendipita vermifera MAFF 305830</name>
    <dbReference type="NCBI Taxonomy" id="933852"/>
    <lineage>
        <taxon>Eukaryota</taxon>
        <taxon>Fungi</taxon>
        <taxon>Dikarya</taxon>
        <taxon>Basidiomycota</taxon>
        <taxon>Agaricomycotina</taxon>
        <taxon>Agaricomycetes</taxon>
        <taxon>Sebacinales</taxon>
        <taxon>Serendipitaceae</taxon>
        <taxon>Serendipita</taxon>
    </lineage>
</organism>
<reference evidence="2 3" key="1">
    <citation type="submission" date="2014-04" db="EMBL/GenBank/DDBJ databases">
        <authorList>
            <consortium name="DOE Joint Genome Institute"/>
            <person name="Kuo A."/>
            <person name="Zuccaro A."/>
            <person name="Kohler A."/>
            <person name="Nagy L.G."/>
            <person name="Floudas D."/>
            <person name="Copeland A."/>
            <person name="Barry K.W."/>
            <person name="Cichocki N."/>
            <person name="Veneault-Fourrey C."/>
            <person name="LaButti K."/>
            <person name="Lindquist E.A."/>
            <person name="Lipzen A."/>
            <person name="Lundell T."/>
            <person name="Morin E."/>
            <person name="Murat C."/>
            <person name="Sun H."/>
            <person name="Tunlid A."/>
            <person name="Henrissat B."/>
            <person name="Grigoriev I.V."/>
            <person name="Hibbett D.S."/>
            <person name="Martin F."/>
            <person name="Nordberg H.P."/>
            <person name="Cantor M.N."/>
            <person name="Hua S.X."/>
        </authorList>
    </citation>
    <scope>NUCLEOTIDE SEQUENCE [LARGE SCALE GENOMIC DNA]</scope>
    <source>
        <strain evidence="2 3">MAFF 305830</strain>
    </source>
</reference>
<feature type="region of interest" description="Disordered" evidence="1">
    <location>
        <begin position="118"/>
        <end position="217"/>
    </location>
</feature>
<proteinExistence type="predicted"/>
<evidence type="ECO:0000256" key="1">
    <source>
        <dbReference type="SAM" id="MobiDB-lite"/>
    </source>
</evidence>
<accession>A0A0C3A927</accession>